<reference evidence="3 4" key="1">
    <citation type="submission" date="2020-04" db="EMBL/GenBank/DDBJ databases">
        <authorList>
            <person name="Wallbank WR R."/>
            <person name="Pardo Diaz C."/>
            <person name="Kozak K."/>
            <person name="Martin S."/>
            <person name="Jiggins C."/>
            <person name="Moest M."/>
            <person name="Warren A I."/>
            <person name="Byers J.R.P. K."/>
            <person name="Montejo-Kovacevich G."/>
            <person name="Yen C E."/>
        </authorList>
    </citation>
    <scope>NUCLEOTIDE SEQUENCE [LARGE SCALE GENOMIC DNA]</scope>
</reference>
<dbReference type="EMBL" id="CADEBC010000479">
    <property type="protein sequence ID" value="CAB3233423.1"/>
    <property type="molecule type" value="Genomic_DNA"/>
</dbReference>
<keyword evidence="3" id="KW-1185">Reference proteome</keyword>
<dbReference type="Proteomes" id="UP000494106">
    <property type="component" value="Unassembled WGS sequence"/>
</dbReference>
<evidence type="ECO:0000313" key="1">
    <source>
        <dbReference type="EMBL" id="CAB3233423.1"/>
    </source>
</evidence>
<name>A0A8S0ZXL7_ARCPL</name>
<dbReference type="OrthoDB" id="7473802at2759"/>
<evidence type="ECO:0000313" key="3">
    <source>
        <dbReference type="Proteomes" id="UP000494106"/>
    </source>
</evidence>
<dbReference type="Proteomes" id="UP000494256">
    <property type="component" value="Unassembled WGS sequence"/>
</dbReference>
<evidence type="ECO:0000313" key="4">
    <source>
        <dbReference type="Proteomes" id="UP000494256"/>
    </source>
</evidence>
<accession>A0A8S0ZXL7</accession>
<dbReference type="EMBL" id="CADEBD010000306">
    <property type="protein sequence ID" value="CAB3238427.1"/>
    <property type="molecule type" value="Genomic_DNA"/>
</dbReference>
<protein>
    <submittedName>
        <fullName evidence="2">Uncharacterized protein</fullName>
    </submittedName>
</protein>
<comment type="caution">
    <text evidence="2">The sequence shown here is derived from an EMBL/GenBank/DDBJ whole genome shotgun (WGS) entry which is preliminary data.</text>
</comment>
<dbReference type="AlphaFoldDB" id="A0A8S0ZXL7"/>
<organism evidence="2 4">
    <name type="scientific">Arctia plantaginis</name>
    <name type="common">Wood tiger moth</name>
    <name type="synonym">Phalaena plantaginis</name>
    <dbReference type="NCBI Taxonomy" id="874455"/>
    <lineage>
        <taxon>Eukaryota</taxon>
        <taxon>Metazoa</taxon>
        <taxon>Ecdysozoa</taxon>
        <taxon>Arthropoda</taxon>
        <taxon>Hexapoda</taxon>
        <taxon>Insecta</taxon>
        <taxon>Pterygota</taxon>
        <taxon>Neoptera</taxon>
        <taxon>Endopterygota</taxon>
        <taxon>Lepidoptera</taxon>
        <taxon>Glossata</taxon>
        <taxon>Ditrysia</taxon>
        <taxon>Noctuoidea</taxon>
        <taxon>Erebidae</taxon>
        <taxon>Arctiinae</taxon>
        <taxon>Arctia</taxon>
    </lineage>
</organism>
<gene>
    <name evidence="1" type="ORF">APLA_LOCUS5261</name>
    <name evidence="2" type="ORF">APLA_LOCUS8221</name>
</gene>
<proteinExistence type="predicted"/>
<evidence type="ECO:0000313" key="2">
    <source>
        <dbReference type="EMBL" id="CAB3238427.1"/>
    </source>
</evidence>
<sequence>MSRHTIHRSGMQRQCRLAVRPVRHRKRSVPVAFPRILAAEVNNRCARRRPWSRVLLSTQPLPNYARVATFPSEPLRLEAMRSLSGS</sequence>